<evidence type="ECO:0000256" key="2">
    <source>
        <dbReference type="ARBA" id="ARBA00004496"/>
    </source>
</evidence>
<feature type="binding site" evidence="14">
    <location>
        <position position="156"/>
    </location>
    <ligand>
        <name>(2R)-3-phosphoglycerate</name>
        <dbReference type="ChEBI" id="CHEBI:58272"/>
    </ligand>
</feature>
<comment type="caution">
    <text evidence="13">Lacks conserved residue(s) required for the propagation of feature annotation.</text>
</comment>
<feature type="binding site" evidence="13 14">
    <location>
        <begin position="59"/>
        <end position="62"/>
    </location>
    <ligand>
        <name>substrate</name>
    </ligand>
</feature>
<feature type="binding site" evidence="13">
    <location>
        <position position="38"/>
    </location>
    <ligand>
        <name>substrate</name>
    </ligand>
</feature>
<dbReference type="EMBL" id="CP091092">
    <property type="protein sequence ID" value="WFN36368.1"/>
    <property type="molecule type" value="Genomic_DNA"/>
</dbReference>
<dbReference type="EC" id="2.7.2.3" evidence="5 13"/>
<evidence type="ECO:0000256" key="12">
    <source>
        <dbReference type="ARBA" id="ARBA00023152"/>
    </source>
</evidence>
<keyword evidence="18" id="KW-1185">Reference proteome</keyword>
<evidence type="ECO:0000256" key="16">
    <source>
        <dbReference type="RuleBase" id="RU000532"/>
    </source>
</evidence>
<evidence type="ECO:0000256" key="8">
    <source>
        <dbReference type="ARBA" id="ARBA00022679"/>
    </source>
</evidence>
<gene>
    <name evidence="13" type="primary">pgk</name>
    <name evidence="17" type="ORF">L1994_09495</name>
</gene>
<accession>A0AAF0FTR1</accession>
<dbReference type="GO" id="GO:0005524">
    <property type="term" value="F:ATP binding"/>
    <property type="evidence" value="ECO:0007669"/>
    <property type="project" value="UniProtKB-KW"/>
</dbReference>
<dbReference type="FunFam" id="3.40.50.1260:FF:000006">
    <property type="entry name" value="Phosphoglycerate kinase"/>
    <property type="match status" value="1"/>
</dbReference>
<dbReference type="PANTHER" id="PTHR11406:SF23">
    <property type="entry name" value="PHOSPHOGLYCERATE KINASE 1, CHLOROPLASTIC-RELATED"/>
    <property type="match status" value="1"/>
</dbReference>
<feature type="binding site" evidence="13">
    <location>
        <begin position="356"/>
        <end position="359"/>
    </location>
    <ligand>
        <name>ATP</name>
        <dbReference type="ChEBI" id="CHEBI:30616"/>
    </ligand>
</feature>
<dbReference type="GO" id="GO:0004618">
    <property type="term" value="F:phosphoglycerate kinase activity"/>
    <property type="evidence" value="ECO:0007669"/>
    <property type="project" value="UniProtKB-UniRule"/>
</dbReference>
<feature type="binding site" evidence="13 14">
    <location>
        <begin position="21"/>
        <end position="23"/>
    </location>
    <ligand>
        <name>substrate</name>
    </ligand>
</feature>
<evidence type="ECO:0000256" key="15">
    <source>
        <dbReference type="PIRSR" id="PIRSR000724-2"/>
    </source>
</evidence>
<reference evidence="17" key="1">
    <citation type="submission" date="2022-01" db="EMBL/GenBank/DDBJ databases">
        <title>Complete genome of Methanomicrobium antiquum DSM 21220.</title>
        <authorList>
            <person name="Chen S.-C."/>
            <person name="You Y.-T."/>
            <person name="Zhou Y.-Z."/>
            <person name="Lai M.-C."/>
        </authorList>
    </citation>
    <scope>NUCLEOTIDE SEQUENCE</scope>
    <source>
        <strain evidence="17">DSM 21220</strain>
    </source>
</reference>
<evidence type="ECO:0000256" key="9">
    <source>
        <dbReference type="ARBA" id="ARBA00022741"/>
    </source>
</evidence>
<evidence type="ECO:0000313" key="17">
    <source>
        <dbReference type="EMBL" id="WFN36368.1"/>
    </source>
</evidence>
<dbReference type="SUPFAM" id="SSF53748">
    <property type="entry name" value="Phosphoglycerate kinase"/>
    <property type="match status" value="1"/>
</dbReference>
<dbReference type="FunFam" id="3.40.50.1260:FF:000012">
    <property type="entry name" value="Phosphoglycerate kinase"/>
    <property type="match status" value="1"/>
</dbReference>
<sequence>MRFGTLNDIETNKKTVLLRVDFNSPIDPASNIILDDKRFREHAPTVRNLSDSKLIIATHQSRPLKKDFTTLKAHAERLERLIGRPVEYIDDIFGRCARDAVKRMECGDVLMLENLRFNAEENIKMSPEDGASTHLARGLSSMADFYVNDAFGTAHRSQPTIVGIPLAMKSVAGTLMEKEVSCLSRVFSDSPKPVTFVLGGTKVDDSLSVAKNVLECKTADKILIVGVVANVFLTAKGINIGDPSYDLIKKLGYSDEVSKAAEILSKFKDRVVLPEYVAVRNSDGEREEVSVDKIPKKSPVLDLGIDSVASFCDILQNSGTVVFNGPAGLFEESMFSTGTFELLKASAEADFSVVGGGHTAVVVESLGINEKFSHISTGGGACIEFLTGKMLPAISALEKSWELYREKCS</sequence>
<evidence type="ECO:0000256" key="6">
    <source>
        <dbReference type="ARBA" id="ARBA00016471"/>
    </source>
</evidence>
<protein>
    <recommendedName>
        <fullName evidence="6 13">Phosphoglycerate kinase</fullName>
        <ecNumber evidence="5 13">2.7.2.3</ecNumber>
    </recommendedName>
</protein>
<keyword evidence="11 13" id="KW-0067">ATP-binding</keyword>
<dbReference type="GO" id="GO:0006096">
    <property type="term" value="P:glycolytic process"/>
    <property type="evidence" value="ECO:0007669"/>
    <property type="project" value="UniProtKB-UniRule"/>
</dbReference>
<dbReference type="KEGG" id="manq:L1994_09495"/>
<dbReference type="GO" id="GO:0043531">
    <property type="term" value="F:ADP binding"/>
    <property type="evidence" value="ECO:0007669"/>
    <property type="project" value="TreeGrafter"/>
</dbReference>
<keyword evidence="7 13" id="KW-0963">Cytoplasm</keyword>
<dbReference type="AlphaFoldDB" id="A0AAF0FTR1"/>
<comment type="subunit">
    <text evidence="13">Monomer.</text>
</comment>
<evidence type="ECO:0000256" key="5">
    <source>
        <dbReference type="ARBA" id="ARBA00013061"/>
    </source>
</evidence>
<dbReference type="GO" id="GO:0005829">
    <property type="term" value="C:cytosol"/>
    <property type="evidence" value="ECO:0007669"/>
    <property type="project" value="TreeGrafter"/>
</dbReference>
<evidence type="ECO:0000256" key="1">
    <source>
        <dbReference type="ARBA" id="ARBA00000642"/>
    </source>
</evidence>
<keyword evidence="9 13" id="KW-0547">Nucleotide-binding</keyword>
<evidence type="ECO:0000256" key="13">
    <source>
        <dbReference type="HAMAP-Rule" id="MF_00145"/>
    </source>
</evidence>
<organism evidence="17 18">
    <name type="scientific">Methanomicrobium antiquum</name>
    <dbReference type="NCBI Taxonomy" id="487686"/>
    <lineage>
        <taxon>Archaea</taxon>
        <taxon>Methanobacteriati</taxon>
        <taxon>Methanobacteriota</taxon>
        <taxon>Stenosarchaea group</taxon>
        <taxon>Methanomicrobia</taxon>
        <taxon>Methanomicrobiales</taxon>
        <taxon>Methanomicrobiaceae</taxon>
        <taxon>Methanomicrobium</taxon>
    </lineage>
</organism>
<keyword evidence="8 13" id="KW-0808">Transferase</keyword>
<keyword evidence="10 13" id="KW-0418">Kinase</keyword>
<dbReference type="PRINTS" id="PR00477">
    <property type="entry name" value="PHGLYCKINASE"/>
</dbReference>
<dbReference type="GeneID" id="79950631"/>
<proteinExistence type="inferred from homology"/>
<dbReference type="PIRSF" id="PIRSF000724">
    <property type="entry name" value="Pgk"/>
    <property type="match status" value="1"/>
</dbReference>
<dbReference type="HAMAP" id="MF_00145">
    <property type="entry name" value="Phosphoglyc_kinase"/>
    <property type="match status" value="1"/>
</dbReference>
<comment type="similarity">
    <text evidence="4 13 16">Belongs to the phosphoglycerate kinase family.</text>
</comment>
<evidence type="ECO:0000256" key="11">
    <source>
        <dbReference type="ARBA" id="ARBA00022840"/>
    </source>
</evidence>
<comment type="subcellular location">
    <subcellularLocation>
        <location evidence="2 13">Cytoplasm</location>
    </subcellularLocation>
</comment>
<dbReference type="PROSITE" id="PS00111">
    <property type="entry name" value="PGLYCERATE_KINASE"/>
    <property type="match status" value="1"/>
</dbReference>
<dbReference type="InterPro" id="IPR015824">
    <property type="entry name" value="Phosphoglycerate_kinase_N"/>
</dbReference>
<feature type="binding site" evidence="13 15">
    <location>
        <position position="331"/>
    </location>
    <ligand>
        <name>ATP</name>
        <dbReference type="ChEBI" id="CHEBI:30616"/>
    </ligand>
</feature>
<dbReference type="InterPro" id="IPR001576">
    <property type="entry name" value="Phosphoglycerate_kinase"/>
</dbReference>
<dbReference type="RefSeq" id="WP_278099205.1">
    <property type="nucleotide sequence ID" value="NZ_CP091092.1"/>
</dbReference>
<comment type="catalytic activity">
    <reaction evidence="1 13 16">
        <text>(2R)-3-phosphoglycerate + ATP = (2R)-3-phospho-glyceroyl phosphate + ADP</text>
        <dbReference type="Rhea" id="RHEA:14801"/>
        <dbReference type="ChEBI" id="CHEBI:30616"/>
        <dbReference type="ChEBI" id="CHEBI:57604"/>
        <dbReference type="ChEBI" id="CHEBI:58272"/>
        <dbReference type="ChEBI" id="CHEBI:456216"/>
        <dbReference type="EC" id="2.7.2.3"/>
    </reaction>
</comment>
<evidence type="ECO:0000313" key="18">
    <source>
        <dbReference type="Proteomes" id="UP001218895"/>
    </source>
</evidence>
<evidence type="ECO:0000256" key="10">
    <source>
        <dbReference type="ARBA" id="ARBA00022777"/>
    </source>
</evidence>
<feature type="binding site" evidence="14">
    <location>
        <position position="38"/>
    </location>
    <ligand>
        <name>(2R)-3-phosphoglycerate</name>
        <dbReference type="ChEBI" id="CHEBI:58272"/>
    </ligand>
</feature>
<dbReference type="Gene3D" id="3.40.50.1260">
    <property type="entry name" value="Phosphoglycerate kinase, N-terminal domain"/>
    <property type="match status" value="2"/>
</dbReference>
<dbReference type="InterPro" id="IPR015911">
    <property type="entry name" value="Phosphoglycerate_kinase_CS"/>
</dbReference>
<feature type="binding site" evidence="13">
    <location>
        <position position="156"/>
    </location>
    <ligand>
        <name>substrate</name>
    </ligand>
</feature>
<dbReference type="Proteomes" id="UP001218895">
    <property type="component" value="Chromosome"/>
</dbReference>
<evidence type="ECO:0000256" key="7">
    <source>
        <dbReference type="ARBA" id="ARBA00022490"/>
    </source>
</evidence>
<name>A0AAF0FTR1_9EURY</name>
<comment type="pathway">
    <text evidence="3 13">Carbohydrate degradation; glycolysis; pyruvate from D-glyceraldehyde 3-phosphate: step 2/5.</text>
</comment>
<keyword evidence="12 13" id="KW-0324">Glycolysis</keyword>
<evidence type="ECO:0000256" key="3">
    <source>
        <dbReference type="ARBA" id="ARBA00004838"/>
    </source>
</evidence>
<dbReference type="GO" id="GO:0006094">
    <property type="term" value="P:gluconeogenesis"/>
    <property type="evidence" value="ECO:0007669"/>
    <property type="project" value="TreeGrafter"/>
</dbReference>
<evidence type="ECO:0000256" key="4">
    <source>
        <dbReference type="ARBA" id="ARBA00008982"/>
    </source>
</evidence>
<feature type="binding site" evidence="13">
    <location>
        <position position="116"/>
    </location>
    <ligand>
        <name>substrate</name>
    </ligand>
</feature>
<evidence type="ECO:0000256" key="14">
    <source>
        <dbReference type="PIRSR" id="PIRSR000724-1"/>
    </source>
</evidence>
<dbReference type="InterPro" id="IPR036043">
    <property type="entry name" value="Phosphoglycerate_kinase_sf"/>
</dbReference>
<dbReference type="PANTHER" id="PTHR11406">
    <property type="entry name" value="PHOSPHOGLYCERATE KINASE"/>
    <property type="match status" value="1"/>
</dbReference>
<dbReference type="Pfam" id="PF00162">
    <property type="entry name" value="PGK"/>
    <property type="match status" value="1"/>
</dbReference>
<feature type="binding site" evidence="14">
    <location>
        <position position="116"/>
    </location>
    <ligand>
        <name>(2R)-3-phosphoglycerate</name>
        <dbReference type="ChEBI" id="CHEBI:58272"/>
    </ligand>
</feature>